<keyword evidence="3" id="KW-0949">S-adenosyl-L-methionine</keyword>
<dbReference type="AlphaFoldDB" id="A0A8J3NT33"/>
<dbReference type="PANTHER" id="PTHR43464">
    <property type="entry name" value="METHYLTRANSFERASE"/>
    <property type="match status" value="1"/>
</dbReference>
<dbReference type="CDD" id="cd02440">
    <property type="entry name" value="AdoMet_MTases"/>
    <property type="match status" value="1"/>
</dbReference>
<evidence type="ECO:0000313" key="6">
    <source>
        <dbReference type="Proteomes" id="UP000619293"/>
    </source>
</evidence>
<feature type="domain" description="Methyltransferase" evidence="4">
    <location>
        <begin position="49"/>
        <end position="138"/>
    </location>
</feature>
<dbReference type="InterPro" id="IPR041698">
    <property type="entry name" value="Methyltransf_25"/>
</dbReference>
<dbReference type="PANTHER" id="PTHR43464:SF19">
    <property type="entry name" value="UBIQUINONE BIOSYNTHESIS O-METHYLTRANSFERASE, MITOCHONDRIAL"/>
    <property type="match status" value="1"/>
</dbReference>
<name>A0A8J3NT33_9ACTN</name>
<dbReference type="Proteomes" id="UP000619293">
    <property type="component" value="Unassembled WGS sequence"/>
</dbReference>
<dbReference type="Gene3D" id="3.40.50.150">
    <property type="entry name" value="Vaccinia Virus protein VP39"/>
    <property type="match status" value="1"/>
</dbReference>
<proteinExistence type="predicted"/>
<keyword evidence="6" id="KW-1185">Reference proteome</keyword>
<keyword evidence="2" id="KW-0808">Transferase</keyword>
<sequence length="250" mass="27869">MTDGADGQHRFYGELARWWPLISPVADYAEEAAFAAQLLRSASIPVREVLELGSGGGHNAVHLREHFTMTLSDLSAEMLDVSRRLNPDCAHHVGDMRTLRFGRTFDAVFLHDAVSYMTTEDDLRQAIATAYAHCRPGGVAVLLPDETTQTWEPGSDHGGVDGPDGRGVRFLEWSWDPDPADSWTVTEYAFLLREADGSVRTAHETHRTGLFAREVWHKVLAEAGFMPELVIEQTTEDRTPRDCFVAHRPA</sequence>
<dbReference type="InterPro" id="IPR029063">
    <property type="entry name" value="SAM-dependent_MTases_sf"/>
</dbReference>
<dbReference type="EMBL" id="BONG01000034">
    <property type="protein sequence ID" value="GIF91645.1"/>
    <property type="molecule type" value="Genomic_DNA"/>
</dbReference>
<dbReference type="Gene3D" id="2.20.130.10">
    <property type="entry name" value="CAC2371-like domains"/>
    <property type="match status" value="1"/>
</dbReference>
<keyword evidence="1 5" id="KW-0489">Methyltransferase</keyword>
<evidence type="ECO:0000256" key="1">
    <source>
        <dbReference type="ARBA" id="ARBA00022603"/>
    </source>
</evidence>
<comment type="caution">
    <text evidence="5">The sequence shown here is derived from an EMBL/GenBank/DDBJ whole genome shotgun (WGS) entry which is preliminary data.</text>
</comment>
<dbReference type="GO" id="GO:0032259">
    <property type="term" value="P:methylation"/>
    <property type="evidence" value="ECO:0007669"/>
    <property type="project" value="UniProtKB-KW"/>
</dbReference>
<dbReference type="GO" id="GO:0008168">
    <property type="term" value="F:methyltransferase activity"/>
    <property type="evidence" value="ECO:0007669"/>
    <property type="project" value="UniProtKB-KW"/>
</dbReference>
<accession>A0A8J3NT33</accession>
<evidence type="ECO:0000259" key="4">
    <source>
        <dbReference type="Pfam" id="PF13649"/>
    </source>
</evidence>
<gene>
    <name evidence="5" type="ORF">Cch02nite_50890</name>
</gene>
<reference evidence="5 6" key="1">
    <citation type="submission" date="2021-01" db="EMBL/GenBank/DDBJ databases">
        <title>Whole genome shotgun sequence of Catellatospora chokoriensis NBRC 107358.</title>
        <authorList>
            <person name="Komaki H."/>
            <person name="Tamura T."/>
        </authorList>
    </citation>
    <scope>NUCLEOTIDE SEQUENCE [LARGE SCALE GENOMIC DNA]</scope>
    <source>
        <strain evidence="5 6">NBRC 107358</strain>
    </source>
</reference>
<evidence type="ECO:0000313" key="5">
    <source>
        <dbReference type="EMBL" id="GIF91645.1"/>
    </source>
</evidence>
<dbReference type="RefSeq" id="WP_191840381.1">
    <property type="nucleotide sequence ID" value="NZ_BAAALB010000022.1"/>
</dbReference>
<evidence type="ECO:0000256" key="2">
    <source>
        <dbReference type="ARBA" id="ARBA00022679"/>
    </source>
</evidence>
<evidence type="ECO:0000256" key="3">
    <source>
        <dbReference type="ARBA" id="ARBA00022691"/>
    </source>
</evidence>
<organism evidence="5 6">
    <name type="scientific">Catellatospora chokoriensis</name>
    <dbReference type="NCBI Taxonomy" id="310353"/>
    <lineage>
        <taxon>Bacteria</taxon>
        <taxon>Bacillati</taxon>
        <taxon>Actinomycetota</taxon>
        <taxon>Actinomycetes</taxon>
        <taxon>Micromonosporales</taxon>
        <taxon>Micromonosporaceae</taxon>
        <taxon>Catellatospora</taxon>
    </lineage>
</organism>
<dbReference type="SUPFAM" id="SSF53335">
    <property type="entry name" value="S-adenosyl-L-methionine-dependent methyltransferases"/>
    <property type="match status" value="1"/>
</dbReference>
<protein>
    <submittedName>
        <fullName evidence="5">SAM-dependent methyltransferase</fullName>
    </submittedName>
</protein>
<dbReference type="Pfam" id="PF13649">
    <property type="entry name" value="Methyltransf_25"/>
    <property type="match status" value="1"/>
</dbReference>